<dbReference type="Proteomes" id="UP000887578">
    <property type="component" value="Unplaced"/>
</dbReference>
<reference evidence="3" key="1">
    <citation type="submission" date="2022-11" db="UniProtKB">
        <authorList>
            <consortium name="WormBaseParasite"/>
        </authorList>
    </citation>
    <scope>IDENTIFICATION</scope>
</reference>
<evidence type="ECO:0000313" key="3">
    <source>
        <dbReference type="WBParaSite" id="PDA_v2.g29885.t1"/>
    </source>
</evidence>
<organism evidence="2 3">
    <name type="scientific">Panagrolaimus davidi</name>
    <dbReference type="NCBI Taxonomy" id="227884"/>
    <lineage>
        <taxon>Eukaryota</taxon>
        <taxon>Metazoa</taxon>
        <taxon>Ecdysozoa</taxon>
        <taxon>Nematoda</taxon>
        <taxon>Chromadorea</taxon>
        <taxon>Rhabditida</taxon>
        <taxon>Tylenchina</taxon>
        <taxon>Panagrolaimomorpha</taxon>
        <taxon>Panagrolaimoidea</taxon>
        <taxon>Panagrolaimidae</taxon>
        <taxon>Panagrolaimus</taxon>
    </lineage>
</organism>
<dbReference type="WBParaSite" id="PDA_v2.g29885.t1">
    <property type="protein sequence ID" value="PDA_v2.g29885.t1"/>
    <property type="gene ID" value="PDA_v2.g29885"/>
</dbReference>
<evidence type="ECO:0000313" key="2">
    <source>
        <dbReference type="Proteomes" id="UP000887578"/>
    </source>
</evidence>
<feature type="region of interest" description="Disordered" evidence="1">
    <location>
        <begin position="1"/>
        <end position="22"/>
    </location>
</feature>
<feature type="region of interest" description="Disordered" evidence="1">
    <location>
        <begin position="34"/>
        <end position="111"/>
    </location>
</feature>
<keyword evidence="2" id="KW-1185">Reference proteome</keyword>
<dbReference type="AlphaFoldDB" id="A0A914QR86"/>
<proteinExistence type="predicted"/>
<protein>
    <submittedName>
        <fullName evidence="3">Uncharacterized protein</fullName>
    </submittedName>
</protein>
<accession>A0A914QR86</accession>
<feature type="compositionally biased region" description="Polar residues" evidence="1">
    <location>
        <begin position="10"/>
        <end position="22"/>
    </location>
</feature>
<evidence type="ECO:0000256" key="1">
    <source>
        <dbReference type="SAM" id="MobiDB-lite"/>
    </source>
</evidence>
<sequence>MPKVIPILPSNGSNNDFNPTNASISEDEILAYDSLAEEKENEDGQISRERSLVGTQTAKTFKNPIIFTPQTTKDRQQRIQRKHSTLSDVSSEDERPAPSSRPRVPDSHMDM</sequence>
<name>A0A914QR86_9BILA</name>